<dbReference type="Gene3D" id="3.40.50.1580">
    <property type="entry name" value="Nucleoside phosphorylase domain"/>
    <property type="match status" value="1"/>
</dbReference>
<dbReference type="AlphaFoldDB" id="A0A2S9PRJ6"/>
<comment type="caution">
    <text evidence="7">The sequence shown here is derived from an EMBL/GenBank/DDBJ whole genome shotgun (WGS) entry which is preliminary data.</text>
</comment>
<dbReference type="PANTHER" id="PTHR42679">
    <property type="entry name" value="S-METHYL-5'-THIOADENOSINE PHOSPHORYLASE"/>
    <property type="match status" value="1"/>
</dbReference>
<dbReference type="GO" id="GO:0017061">
    <property type="term" value="F:S-methyl-5-thioadenosine phosphorylase activity"/>
    <property type="evidence" value="ECO:0007669"/>
    <property type="project" value="InterPro"/>
</dbReference>
<dbReference type="NCBIfam" id="TIGR01694">
    <property type="entry name" value="MTAP"/>
    <property type="match status" value="1"/>
</dbReference>
<dbReference type="PANTHER" id="PTHR42679:SF2">
    <property type="entry name" value="S-METHYL-5'-THIOADENOSINE PHOSPHORYLASE"/>
    <property type="match status" value="1"/>
</dbReference>
<dbReference type="FunFam" id="3.40.50.1580:FF:000013">
    <property type="entry name" value="Purine nucleoside phosphorylase"/>
    <property type="match status" value="1"/>
</dbReference>
<dbReference type="InterPro" id="IPR010044">
    <property type="entry name" value="MTAP"/>
</dbReference>
<name>A0A2S9PRJ6_9ACTN</name>
<proteinExistence type="inferred from homology"/>
<dbReference type="GO" id="GO:0006166">
    <property type="term" value="P:purine ribonucleoside salvage"/>
    <property type="evidence" value="ECO:0007669"/>
    <property type="project" value="UniProtKB-UniRule"/>
</dbReference>
<comment type="function">
    <text evidence="4">Purine nucleoside phosphorylase involved in purine salvage.</text>
</comment>
<feature type="site" description="Important for substrate specificity" evidence="4">
    <location>
        <position position="230"/>
    </location>
</feature>
<protein>
    <recommendedName>
        <fullName evidence="4">Purine nucleoside phosphorylase</fullName>
        <shortName evidence="4">PNP</shortName>
        <ecNumber evidence="4">2.4.2.1</ecNumber>
    </recommendedName>
</protein>
<dbReference type="GO" id="GO:0005829">
    <property type="term" value="C:cytosol"/>
    <property type="evidence" value="ECO:0007669"/>
    <property type="project" value="TreeGrafter"/>
</dbReference>
<evidence type="ECO:0000256" key="1">
    <source>
        <dbReference type="ARBA" id="ARBA00022676"/>
    </source>
</evidence>
<feature type="region of interest" description="Disordered" evidence="5">
    <location>
        <begin position="1"/>
        <end position="23"/>
    </location>
</feature>
<dbReference type="Proteomes" id="UP000239322">
    <property type="component" value="Unassembled WGS sequence"/>
</dbReference>
<reference evidence="7 8" key="1">
    <citation type="submission" date="2018-03" db="EMBL/GenBank/DDBJ databases">
        <title>Novel Streptomyces sp. from soil.</title>
        <authorList>
            <person name="Tan G.Y.A."/>
            <person name="Lee Z.Y."/>
        </authorList>
    </citation>
    <scope>NUCLEOTIDE SEQUENCE [LARGE SCALE GENOMIC DNA]</scope>
    <source>
        <strain evidence="7 8">ST5x</strain>
    </source>
</reference>
<dbReference type="NCBIfam" id="NF005876">
    <property type="entry name" value="PRK07823.1"/>
    <property type="match status" value="1"/>
</dbReference>
<evidence type="ECO:0000313" key="7">
    <source>
        <dbReference type="EMBL" id="PRH77045.1"/>
    </source>
</evidence>
<keyword evidence="1 4" id="KW-0328">Glycosyltransferase</keyword>
<feature type="binding site" evidence="4">
    <location>
        <position position="248"/>
    </location>
    <ligand>
        <name>substrate</name>
    </ligand>
</feature>
<feature type="domain" description="Nucleoside phosphorylase" evidence="6">
    <location>
        <begin position="62"/>
        <end position="305"/>
    </location>
</feature>
<dbReference type="SUPFAM" id="SSF53167">
    <property type="entry name" value="Purine and uridine phosphorylases"/>
    <property type="match status" value="1"/>
</dbReference>
<dbReference type="EC" id="2.4.2.1" evidence="4"/>
<dbReference type="InterPro" id="IPR000845">
    <property type="entry name" value="Nucleoside_phosphorylase_d"/>
</dbReference>
<dbReference type="CDD" id="cd09010">
    <property type="entry name" value="MTAP_SsMTAPII_like_MTIP"/>
    <property type="match status" value="1"/>
</dbReference>
<dbReference type="InterPro" id="IPR035994">
    <property type="entry name" value="Nucleoside_phosphorylase_sf"/>
</dbReference>
<dbReference type="EMBL" id="PVLV01000385">
    <property type="protein sequence ID" value="PRH77045.1"/>
    <property type="molecule type" value="Genomic_DNA"/>
</dbReference>
<feature type="binding site" evidence="4">
    <location>
        <position position="249"/>
    </location>
    <ligand>
        <name>phosphate</name>
        <dbReference type="ChEBI" id="CHEBI:43474"/>
    </ligand>
</feature>
<comment type="subunit">
    <text evidence="4">Homohexamer. Dimer of a homotrimer.</text>
</comment>
<comment type="catalytic activity">
    <reaction evidence="4">
        <text>a purine D-ribonucleoside + phosphate = a purine nucleobase + alpha-D-ribose 1-phosphate</text>
        <dbReference type="Rhea" id="RHEA:19805"/>
        <dbReference type="ChEBI" id="CHEBI:26386"/>
        <dbReference type="ChEBI" id="CHEBI:43474"/>
        <dbReference type="ChEBI" id="CHEBI:57720"/>
        <dbReference type="ChEBI" id="CHEBI:142355"/>
        <dbReference type="EC" id="2.4.2.1"/>
    </reaction>
</comment>
<feature type="site" description="Important for substrate specificity" evidence="4">
    <location>
        <position position="285"/>
    </location>
</feature>
<dbReference type="GO" id="GO:0019509">
    <property type="term" value="P:L-methionine salvage from methylthioadenosine"/>
    <property type="evidence" value="ECO:0007669"/>
    <property type="project" value="TreeGrafter"/>
</dbReference>
<evidence type="ECO:0000259" key="6">
    <source>
        <dbReference type="Pfam" id="PF01048"/>
    </source>
</evidence>
<feature type="binding site" evidence="4">
    <location>
        <position position="69"/>
    </location>
    <ligand>
        <name>phosphate</name>
        <dbReference type="ChEBI" id="CHEBI:43474"/>
    </ligand>
</feature>
<feature type="binding site" evidence="4">
    <location>
        <begin position="109"/>
        <end position="110"/>
    </location>
    <ligand>
        <name>phosphate</name>
        <dbReference type="ChEBI" id="CHEBI:43474"/>
    </ligand>
</feature>
<keyword evidence="8" id="KW-1185">Reference proteome</keyword>
<evidence type="ECO:0000313" key="8">
    <source>
        <dbReference type="Proteomes" id="UP000239322"/>
    </source>
</evidence>
<feature type="compositionally biased region" description="Polar residues" evidence="5">
    <location>
        <begin position="1"/>
        <end position="14"/>
    </location>
</feature>
<evidence type="ECO:0000256" key="5">
    <source>
        <dbReference type="SAM" id="MobiDB-lite"/>
    </source>
</evidence>
<evidence type="ECO:0000256" key="3">
    <source>
        <dbReference type="ARBA" id="ARBA00022726"/>
    </source>
</evidence>
<dbReference type="UniPathway" id="UPA00606"/>
<comment type="similarity">
    <text evidence="4">Belongs to the PNP/MTAP phosphorylase family. MTAP subfamily.</text>
</comment>
<keyword evidence="3 4" id="KW-0660">Purine salvage</keyword>
<comment type="caution">
    <text evidence="4">Lacks conserved residue(s) required for the propagation of feature annotation.</text>
</comment>
<dbReference type="HAMAP" id="MF_01963">
    <property type="entry name" value="MTAP"/>
    <property type="match status" value="1"/>
</dbReference>
<comment type="miscellaneous">
    <text evidence="4">Although this enzyme belongs to the family of MTA phosphorylases based on sequence homology, it lacks several conserved amino acids in the substrate binding pocket that confer specificity towards MTA.</text>
</comment>
<accession>A0A2S9PRJ6</accession>
<feature type="binding site" evidence="4">
    <location>
        <begin position="272"/>
        <end position="274"/>
    </location>
    <ligand>
        <name>substrate</name>
    </ligand>
</feature>
<keyword evidence="2 4" id="KW-0808">Transferase</keyword>
<organism evidence="7 8">
    <name type="scientific">Streptomyces solincola</name>
    <dbReference type="NCBI Taxonomy" id="2100817"/>
    <lineage>
        <taxon>Bacteria</taxon>
        <taxon>Bacillati</taxon>
        <taxon>Actinomycetota</taxon>
        <taxon>Actinomycetes</taxon>
        <taxon>Kitasatosporales</taxon>
        <taxon>Streptomycetaceae</taxon>
        <taxon>Streptomyces</taxon>
    </lineage>
</organism>
<dbReference type="NCBIfam" id="NF006599">
    <property type="entry name" value="PRK09136.1"/>
    <property type="match status" value="1"/>
</dbReference>
<sequence>MGNDDVTASGTQAPASVAPASGPEAGATAAVVDTAQRAADAALAEASAEAEFEGLAPAPRAEIGVIGGSGFYSFLDDVTEVPVTTPYGAPSDSLFLGEVAGRRVAFLPRHGRGHHLPPHRINYRANLWALRAAGVRQVLGPCAVGGLRPEYGPGTLLVPDQLVDRTKARVQTYFDGEPLPDGTVPNVVHTSFADPYCPDGRKAALAAAHGRDWAAVDGGTLIVVEGPRFSTRAESRFHAAMGGSVVGMTGHPEAVLARELGLCYTSLTLVTDLDAGAETGEGVSHTEVLRVFGENVDRLRGVLFDAIGALPENGSRSCLCTQAHDGWDLGIELP</sequence>
<comment type="pathway">
    <text evidence="4">Purine metabolism; purine nucleoside salvage.</text>
</comment>
<evidence type="ECO:0000256" key="2">
    <source>
        <dbReference type="ARBA" id="ARBA00022679"/>
    </source>
</evidence>
<evidence type="ECO:0000256" key="4">
    <source>
        <dbReference type="HAMAP-Rule" id="MF_01963"/>
    </source>
</evidence>
<dbReference type="OrthoDB" id="1523230at2"/>
<gene>
    <name evidence="7" type="ORF">C6N75_22410</name>
</gene>
<dbReference type="Pfam" id="PF01048">
    <property type="entry name" value="PNP_UDP_1"/>
    <property type="match status" value="1"/>
</dbReference>